<organism evidence="1 2">
    <name type="scientific">Russula earlei</name>
    <dbReference type="NCBI Taxonomy" id="71964"/>
    <lineage>
        <taxon>Eukaryota</taxon>
        <taxon>Fungi</taxon>
        <taxon>Dikarya</taxon>
        <taxon>Basidiomycota</taxon>
        <taxon>Agaricomycotina</taxon>
        <taxon>Agaricomycetes</taxon>
        <taxon>Russulales</taxon>
        <taxon>Russulaceae</taxon>
        <taxon>Russula</taxon>
    </lineage>
</organism>
<evidence type="ECO:0000313" key="1">
    <source>
        <dbReference type="EMBL" id="KAI9509585.1"/>
    </source>
</evidence>
<gene>
    <name evidence="1" type="ORF">F5148DRAFT_734618</name>
</gene>
<comment type="caution">
    <text evidence="1">The sequence shown here is derived from an EMBL/GenBank/DDBJ whole genome shotgun (WGS) entry which is preliminary data.</text>
</comment>
<reference evidence="1" key="1">
    <citation type="submission" date="2021-03" db="EMBL/GenBank/DDBJ databases">
        <title>Evolutionary priming and transition to the ectomycorrhizal habit in an iconic lineage of mushroom-forming fungi: is preadaptation a requirement?</title>
        <authorList>
            <consortium name="DOE Joint Genome Institute"/>
            <person name="Looney B.P."/>
            <person name="Miyauchi S."/>
            <person name="Morin E."/>
            <person name="Drula E."/>
            <person name="Courty P.E."/>
            <person name="Chicoki N."/>
            <person name="Fauchery L."/>
            <person name="Kohler A."/>
            <person name="Kuo A."/>
            <person name="LaButti K."/>
            <person name="Pangilinan J."/>
            <person name="Lipzen A."/>
            <person name="Riley R."/>
            <person name="Andreopoulos W."/>
            <person name="He G."/>
            <person name="Johnson J."/>
            <person name="Barry K.W."/>
            <person name="Grigoriev I.V."/>
            <person name="Nagy L."/>
            <person name="Hibbett D."/>
            <person name="Henrissat B."/>
            <person name="Matheny P.B."/>
            <person name="Labbe J."/>
            <person name="Martin A.F."/>
        </authorList>
    </citation>
    <scope>NUCLEOTIDE SEQUENCE</scope>
    <source>
        <strain evidence="1">BPL698</strain>
    </source>
</reference>
<evidence type="ECO:0000313" key="2">
    <source>
        <dbReference type="Proteomes" id="UP001207468"/>
    </source>
</evidence>
<keyword evidence="2" id="KW-1185">Reference proteome</keyword>
<sequence>MAKKKKVSGVLDHFSHSDAYQCVASSLHAETGTASITSWPVPVAISNGFSCANIPLAQATSPDQSHSIVLCSSYQHDDWRRLHLNDTVKDALSKILRFGFDIDRVEVKPATAQTLRDQILAWAKHIFGKIPGYTNWQDIYAFTFDALYVADVVPGSDDTPIGTEADLVADLKDFALEHDYALQSKAIEKEHLADHNLSLGKARTRQDILDNIAARYTAANPMPPALALLFCKIRYTYKLRKCLLGQVGYYNGSLKLAADMDDNFEYHMYLIQMKLRCPDRLHKFKAPKAMAYYTTDTTSLLSWNNQFSYSYSYDEFGPQQMPIFGINFIERKLVEVLRLDADRKK</sequence>
<name>A0ACC0UCY7_9AGAM</name>
<protein>
    <submittedName>
        <fullName evidence="1">Uncharacterized protein</fullName>
    </submittedName>
</protein>
<accession>A0ACC0UCY7</accession>
<dbReference type="Proteomes" id="UP001207468">
    <property type="component" value="Unassembled WGS sequence"/>
</dbReference>
<proteinExistence type="predicted"/>
<dbReference type="EMBL" id="JAGFNK010000060">
    <property type="protein sequence ID" value="KAI9509585.1"/>
    <property type="molecule type" value="Genomic_DNA"/>
</dbReference>